<feature type="chain" id="PRO_5021825162" evidence="1">
    <location>
        <begin position="23"/>
        <end position="396"/>
    </location>
</feature>
<dbReference type="Proteomes" id="UP000320160">
    <property type="component" value="Unassembled WGS sequence"/>
</dbReference>
<accession>A0A553WAA9</accession>
<dbReference type="AlphaFoldDB" id="A0A553WAA9"/>
<feature type="signal peptide" evidence="1">
    <location>
        <begin position="1"/>
        <end position="22"/>
    </location>
</feature>
<dbReference type="InterPro" id="IPR001466">
    <property type="entry name" value="Beta-lactam-related"/>
</dbReference>
<dbReference type="SUPFAM" id="SSF56601">
    <property type="entry name" value="beta-lactamase/transpeptidase-like"/>
    <property type="match status" value="1"/>
</dbReference>
<evidence type="ECO:0000259" key="2">
    <source>
        <dbReference type="Pfam" id="PF00144"/>
    </source>
</evidence>
<dbReference type="OrthoDB" id="9814204at2"/>
<proteinExistence type="predicted"/>
<keyword evidence="3" id="KW-0378">Hydrolase</keyword>
<dbReference type="PANTHER" id="PTHR43283:SF7">
    <property type="entry name" value="BETA-LACTAMASE-RELATED DOMAIN-CONTAINING PROTEIN"/>
    <property type="match status" value="1"/>
</dbReference>
<protein>
    <submittedName>
        <fullName evidence="3">Serine hydrolase</fullName>
    </submittedName>
</protein>
<feature type="domain" description="Beta-lactamase-related" evidence="2">
    <location>
        <begin position="94"/>
        <end position="373"/>
    </location>
</feature>
<sequence length="396" mass="44323">MTSTKVAVWTSSLILMGLPAFATAFAEPAGPSEEQIALVTERRATFPVRTIVQSVDWYKPLEPVAGQPRPFPKAQSLSPAQAQQLDEFATKSDSFALLVARHGKLVYEYYASGFQANSRYDTASMHKAVVALMVGVAEKDGFIKSVDDRLDRYLPELSADPRGAITLRQMLEMNSGLKTPPISDSSASPYWQTYFGANLTWSVGQWPFERHKQDEFYYANANTQYLLWAIERASGQRYASYLSDRLWRPIGAGEARVWLDKEGGNVRGFCCLQASALDWMRVGELVRNGGKWRGTPIVSSNWVAQMLAPSKANANFGWNVWRGSPYNPKRTYGPGIPAIVEARAPFKRADTYYFDGSGGQRVYIIPSEKMVIVRIGTPKTDWDDSYLPNLLLTEKR</sequence>
<dbReference type="GO" id="GO:0016787">
    <property type="term" value="F:hydrolase activity"/>
    <property type="evidence" value="ECO:0007669"/>
    <property type="project" value="UniProtKB-KW"/>
</dbReference>
<dbReference type="Pfam" id="PF00144">
    <property type="entry name" value="Beta-lactamase"/>
    <property type="match status" value="1"/>
</dbReference>
<dbReference type="InterPro" id="IPR050789">
    <property type="entry name" value="Diverse_Enzym_Activities"/>
</dbReference>
<dbReference type="RefSeq" id="WP_143776845.1">
    <property type="nucleotide sequence ID" value="NZ_VKKU01000002.1"/>
</dbReference>
<dbReference type="Gene3D" id="3.40.710.10">
    <property type="entry name" value="DD-peptidase/beta-lactamase superfamily"/>
    <property type="match status" value="1"/>
</dbReference>
<comment type="caution">
    <text evidence="3">The sequence shown here is derived from an EMBL/GenBank/DDBJ whole genome shotgun (WGS) entry which is preliminary data.</text>
</comment>
<evidence type="ECO:0000313" key="4">
    <source>
        <dbReference type="Proteomes" id="UP000320160"/>
    </source>
</evidence>
<evidence type="ECO:0000256" key="1">
    <source>
        <dbReference type="SAM" id="SignalP"/>
    </source>
</evidence>
<organism evidence="3 4">
    <name type="scientific">Sphingorhabdus contaminans</name>
    <dbReference type="NCBI Taxonomy" id="1343899"/>
    <lineage>
        <taxon>Bacteria</taxon>
        <taxon>Pseudomonadati</taxon>
        <taxon>Pseudomonadota</taxon>
        <taxon>Alphaproteobacteria</taxon>
        <taxon>Sphingomonadales</taxon>
        <taxon>Sphingomonadaceae</taxon>
        <taxon>Sphingorhabdus</taxon>
    </lineage>
</organism>
<gene>
    <name evidence="3" type="ORF">FOM92_10610</name>
</gene>
<name>A0A553WAA9_9SPHN</name>
<evidence type="ECO:0000313" key="3">
    <source>
        <dbReference type="EMBL" id="TSB01627.1"/>
    </source>
</evidence>
<keyword evidence="1" id="KW-0732">Signal</keyword>
<dbReference type="InterPro" id="IPR012338">
    <property type="entry name" value="Beta-lactam/transpept-like"/>
</dbReference>
<dbReference type="EMBL" id="VKKU01000002">
    <property type="protein sequence ID" value="TSB01627.1"/>
    <property type="molecule type" value="Genomic_DNA"/>
</dbReference>
<dbReference type="PANTHER" id="PTHR43283">
    <property type="entry name" value="BETA-LACTAMASE-RELATED"/>
    <property type="match status" value="1"/>
</dbReference>
<reference evidence="3 4" key="1">
    <citation type="submission" date="2019-07" db="EMBL/GenBank/DDBJ databases">
        <authorList>
            <person name="Park M."/>
        </authorList>
    </citation>
    <scope>NUCLEOTIDE SEQUENCE [LARGE SCALE GENOMIC DNA]</scope>
    <source>
        <strain evidence="3 4">KCTC32445</strain>
    </source>
</reference>
<keyword evidence="4" id="KW-1185">Reference proteome</keyword>